<reference evidence="1 2" key="2">
    <citation type="submission" date="2007-06" db="EMBL/GenBank/DDBJ databases">
        <title>Draft genome sequence of Pseudoflavonifractor capillosus ATCC 29799.</title>
        <authorList>
            <person name="Sudarsanam P."/>
            <person name="Ley R."/>
            <person name="Guruge J."/>
            <person name="Turnbaugh P.J."/>
            <person name="Mahowald M."/>
            <person name="Liep D."/>
            <person name="Gordon J."/>
        </authorList>
    </citation>
    <scope>NUCLEOTIDE SEQUENCE [LARGE SCALE GENOMIC DNA]</scope>
    <source>
        <strain evidence="1 2">ATCC 29799</strain>
    </source>
</reference>
<keyword evidence="2" id="KW-1185">Reference proteome</keyword>
<dbReference type="RefSeq" id="WP_006571629.1">
    <property type="nucleotide sequence ID" value="NZ_AAXG02000007.1"/>
</dbReference>
<comment type="caution">
    <text evidence="1">The sequence shown here is derived from an EMBL/GenBank/DDBJ whole genome shotgun (WGS) entry which is preliminary data.</text>
</comment>
<proteinExistence type="predicted"/>
<protein>
    <submittedName>
        <fullName evidence="1">Uncharacterized protein</fullName>
    </submittedName>
</protein>
<evidence type="ECO:0000313" key="1">
    <source>
        <dbReference type="EMBL" id="EDN01140.1"/>
    </source>
</evidence>
<dbReference type="Proteomes" id="UP000003639">
    <property type="component" value="Unassembled WGS sequence"/>
</dbReference>
<dbReference type="AlphaFoldDB" id="A6NSA2"/>
<accession>A6NSA2</accession>
<evidence type="ECO:0000313" key="2">
    <source>
        <dbReference type="Proteomes" id="UP000003639"/>
    </source>
</evidence>
<gene>
    <name evidence="1" type="ORF">BACCAP_01081</name>
</gene>
<name>A6NSA2_9FIRM</name>
<reference evidence="1 2" key="1">
    <citation type="submission" date="2007-04" db="EMBL/GenBank/DDBJ databases">
        <authorList>
            <person name="Fulton L."/>
            <person name="Clifton S."/>
            <person name="Fulton B."/>
            <person name="Xu J."/>
            <person name="Minx P."/>
            <person name="Pepin K.H."/>
            <person name="Johnson M."/>
            <person name="Thiruvilangam P."/>
            <person name="Bhonagiri V."/>
            <person name="Nash W.E."/>
            <person name="Mardis E.R."/>
            <person name="Wilson R.K."/>
        </authorList>
    </citation>
    <scope>NUCLEOTIDE SEQUENCE [LARGE SCALE GENOMIC DNA]</scope>
    <source>
        <strain evidence="1 2">ATCC 29799</strain>
    </source>
</reference>
<dbReference type="EMBL" id="AAXG02000007">
    <property type="protein sequence ID" value="EDN01140.1"/>
    <property type="molecule type" value="Genomic_DNA"/>
</dbReference>
<organism evidence="1 2">
    <name type="scientific">Pseudoflavonifractor capillosus ATCC 29799</name>
    <dbReference type="NCBI Taxonomy" id="411467"/>
    <lineage>
        <taxon>Bacteria</taxon>
        <taxon>Bacillati</taxon>
        <taxon>Bacillota</taxon>
        <taxon>Clostridia</taxon>
        <taxon>Eubacteriales</taxon>
        <taxon>Oscillospiraceae</taxon>
        <taxon>Pseudoflavonifractor</taxon>
    </lineage>
</organism>
<sequence>MKKLDIYKFKPDEMRELTFTELKVLAVLRQLSQESKIDYRPNVMAEKIGITTNQLLKAITGLSEKKKLSCITVGKKHEVAIISTLAEKEQYLFFDLRDFRFFSVQKGESKLTYNEFKIFALIRSYYAGNGYKPYFGISYVQNITGIGNTNIYRVLDSLNEKSVLQYFGKEITGNKPQWSLCEDWNYVKLRKKKAESD</sequence>